<keyword evidence="3" id="KW-1185">Reference proteome</keyword>
<feature type="compositionally biased region" description="Acidic residues" evidence="1">
    <location>
        <begin position="40"/>
        <end position="52"/>
    </location>
</feature>
<evidence type="ECO:0008006" key="4">
    <source>
        <dbReference type="Google" id="ProtNLM"/>
    </source>
</evidence>
<name>A0A9W7XXG2_9FUNG</name>
<dbReference type="EMBL" id="JANBOJ010000223">
    <property type="protein sequence ID" value="KAJ1720815.1"/>
    <property type="molecule type" value="Genomic_DNA"/>
</dbReference>
<dbReference type="Pfam" id="PF22978">
    <property type="entry name" value="HAD_Pex22"/>
    <property type="match status" value="1"/>
</dbReference>
<evidence type="ECO:0000313" key="2">
    <source>
        <dbReference type="EMBL" id="KAJ1720815.1"/>
    </source>
</evidence>
<gene>
    <name evidence="2" type="ORF">LPJ53_004603</name>
</gene>
<dbReference type="OrthoDB" id="77656at2759"/>
<dbReference type="Proteomes" id="UP001149813">
    <property type="component" value="Unassembled WGS sequence"/>
</dbReference>
<organism evidence="2 3">
    <name type="scientific">Coemansia erecta</name>
    <dbReference type="NCBI Taxonomy" id="147472"/>
    <lineage>
        <taxon>Eukaryota</taxon>
        <taxon>Fungi</taxon>
        <taxon>Fungi incertae sedis</taxon>
        <taxon>Zoopagomycota</taxon>
        <taxon>Kickxellomycotina</taxon>
        <taxon>Kickxellomycetes</taxon>
        <taxon>Kickxellales</taxon>
        <taxon>Kickxellaceae</taxon>
        <taxon>Coemansia</taxon>
    </lineage>
</organism>
<proteinExistence type="predicted"/>
<dbReference type="GO" id="GO:0007031">
    <property type="term" value="P:peroxisome organization"/>
    <property type="evidence" value="ECO:0007669"/>
    <property type="project" value="InterPro"/>
</dbReference>
<sequence length="238" mass="25624">MRRGLGDKRQLAWLVAAAAALGVLGYAAYSAYTAHAAEDQDEDDIEYDEAADSEGHASVSDTSEVPLFSQYSSPDVLSIASSTDTPLRTLDRRPLVTISANGILLDGPHVRPQARAIIQHLERTYAVYVVVCVAQAEDEERVLHTLEDAGVAGRNHVLFCQTDEGRAHLVRHLLTAGSVTHAGHVDTDAQVVRRLAPVLRRVVYVSDASKGGHELPAGPSVECVDSITQCALYQMATN</sequence>
<protein>
    <recommendedName>
        <fullName evidence="4">Peroxisome assembly protein 22</fullName>
    </recommendedName>
</protein>
<evidence type="ECO:0000313" key="3">
    <source>
        <dbReference type="Proteomes" id="UP001149813"/>
    </source>
</evidence>
<dbReference type="PANTHER" id="PTHR34126">
    <property type="entry name" value="PEROXISOME BIOGENESIS PROTEIN 22"/>
    <property type="match status" value="1"/>
</dbReference>
<accession>A0A9W7XXG2</accession>
<feature type="region of interest" description="Disordered" evidence="1">
    <location>
        <begin position="40"/>
        <end position="64"/>
    </location>
</feature>
<evidence type="ECO:0000256" key="1">
    <source>
        <dbReference type="SAM" id="MobiDB-lite"/>
    </source>
</evidence>
<comment type="caution">
    <text evidence="2">The sequence shown here is derived from an EMBL/GenBank/DDBJ whole genome shotgun (WGS) entry which is preliminary data.</text>
</comment>
<reference evidence="2" key="1">
    <citation type="submission" date="2022-07" db="EMBL/GenBank/DDBJ databases">
        <title>Phylogenomic reconstructions and comparative analyses of Kickxellomycotina fungi.</title>
        <authorList>
            <person name="Reynolds N.K."/>
            <person name="Stajich J.E."/>
            <person name="Barry K."/>
            <person name="Grigoriev I.V."/>
            <person name="Crous P."/>
            <person name="Smith M.E."/>
        </authorList>
    </citation>
    <scope>NUCLEOTIDE SEQUENCE</scope>
    <source>
        <strain evidence="2">NBRC 32514</strain>
    </source>
</reference>
<dbReference type="InterPro" id="IPR037485">
    <property type="entry name" value="PEX22"/>
</dbReference>
<dbReference type="AlphaFoldDB" id="A0A9W7XXG2"/>
<dbReference type="PANTHER" id="PTHR34126:SF1">
    <property type="entry name" value="PEROXISOME BIOGENESIS PROTEIN 22"/>
    <property type="match status" value="1"/>
</dbReference>